<gene>
    <name evidence="2" type="ORF">A4X06_0g8743</name>
</gene>
<dbReference type="AlphaFoldDB" id="A0A8X7MKD2"/>
<proteinExistence type="predicted"/>
<keyword evidence="3" id="KW-1185">Reference proteome</keyword>
<sequence length="336" mass="35007">MHRALRLLQRIAKRAMSEMEPARRARVSAYVEADDLSALSELAPDLARPAYSIQPLPPQFGTGAGALQRVAAAAAGAGAGVSAGGSRDFLPWWHGEYGQVAGASQQQQQQQQASSTGVDGTPSVVVQNPHIWFPYETTGTTRMNNDSGLPGSSQLPSASAPWTAGTDVMNTFAAAQQQPPTNGIGHGQQQHQHPHQAGGVTANSNVPTSTHFASADPMSSLPGGLSYYGSQLGTHNNNGSGVHVPPAAQGGVFPPTHHQQQQQQQGFSMSHAQLHAAQTQMAFENSFGDARGIAGMGGPNPTLDDLAWTDYFASFLASLSSENPAGSNGSNQHTGS</sequence>
<feature type="compositionally biased region" description="Low complexity" evidence="1">
    <location>
        <begin position="100"/>
        <end position="117"/>
    </location>
</feature>
<reference evidence="2" key="1">
    <citation type="submission" date="2016-04" db="EMBL/GenBank/DDBJ databases">
        <authorList>
            <person name="Nguyen H.D."/>
            <person name="Samba Siva P."/>
            <person name="Cullis J."/>
            <person name="Levesque C.A."/>
            <person name="Hambleton S."/>
        </authorList>
    </citation>
    <scope>NUCLEOTIDE SEQUENCE</scope>
    <source>
        <strain evidence="2">DAOMC 236426</strain>
    </source>
</reference>
<protein>
    <submittedName>
        <fullName evidence="2">Uncharacterized protein</fullName>
    </submittedName>
</protein>
<feature type="compositionally biased region" description="Polar residues" evidence="1">
    <location>
        <begin position="266"/>
        <end position="275"/>
    </location>
</feature>
<evidence type="ECO:0000313" key="3">
    <source>
        <dbReference type="Proteomes" id="UP000077684"/>
    </source>
</evidence>
<feature type="compositionally biased region" description="Low complexity" evidence="1">
    <location>
        <begin position="187"/>
        <end position="199"/>
    </location>
</feature>
<feature type="region of interest" description="Disordered" evidence="1">
    <location>
        <begin position="177"/>
        <end position="217"/>
    </location>
</feature>
<dbReference type="Proteomes" id="UP000077684">
    <property type="component" value="Unassembled WGS sequence"/>
</dbReference>
<evidence type="ECO:0000256" key="1">
    <source>
        <dbReference type="SAM" id="MobiDB-lite"/>
    </source>
</evidence>
<comment type="caution">
    <text evidence="2">The sequence shown here is derived from an EMBL/GenBank/DDBJ whole genome shotgun (WGS) entry which is preliminary data.</text>
</comment>
<evidence type="ECO:0000313" key="2">
    <source>
        <dbReference type="EMBL" id="KAE8238486.1"/>
    </source>
</evidence>
<reference evidence="2" key="2">
    <citation type="journal article" date="2019" name="IMA Fungus">
        <title>Genome sequencing and comparison of five Tilletia species to identify candidate genes for the detection of regulated species infecting wheat.</title>
        <authorList>
            <person name="Nguyen H.D.T."/>
            <person name="Sultana T."/>
            <person name="Kesanakurti P."/>
            <person name="Hambleton S."/>
        </authorList>
    </citation>
    <scope>NUCLEOTIDE SEQUENCE</scope>
    <source>
        <strain evidence="2">DAOMC 236426</strain>
    </source>
</reference>
<feature type="region of interest" description="Disordered" evidence="1">
    <location>
        <begin position="231"/>
        <end position="275"/>
    </location>
</feature>
<feature type="region of interest" description="Disordered" evidence="1">
    <location>
        <begin position="100"/>
        <end position="123"/>
    </location>
</feature>
<organism evidence="2 3">
    <name type="scientific">Tilletia controversa</name>
    <name type="common">dwarf bunt fungus</name>
    <dbReference type="NCBI Taxonomy" id="13291"/>
    <lineage>
        <taxon>Eukaryota</taxon>
        <taxon>Fungi</taxon>
        <taxon>Dikarya</taxon>
        <taxon>Basidiomycota</taxon>
        <taxon>Ustilaginomycotina</taxon>
        <taxon>Exobasidiomycetes</taxon>
        <taxon>Tilletiales</taxon>
        <taxon>Tilletiaceae</taxon>
        <taxon>Tilletia</taxon>
    </lineage>
</organism>
<name>A0A8X7MKD2_9BASI</name>
<accession>A0A8X7MKD2</accession>
<feature type="compositionally biased region" description="Polar residues" evidence="1">
    <location>
        <begin position="201"/>
        <end position="212"/>
    </location>
</feature>
<dbReference type="EMBL" id="LWDE02002070">
    <property type="protein sequence ID" value="KAE8238486.1"/>
    <property type="molecule type" value="Genomic_DNA"/>
</dbReference>